<evidence type="ECO:0000259" key="1">
    <source>
        <dbReference type="Pfam" id="PF03992"/>
    </source>
</evidence>
<reference evidence="2 3" key="1">
    <citation type="submission" date="2015-09" db="EMBL/GenBank/DDBJ databases">
        <authorList>
            <consortium name="Swine Surveillance"/>
        </authorList>
    </citation>
    <scope>NUCLEOTIDE SEQUENCE [LARGE SCALE GENOMIC DNA]</scope>
    <source>
        <strain evidence="2 3">CECT 7557</strain>
    </source>
</reference>
<accession>A0A0N7M0V4</accession>
<feature type="domain" description="ABM" evidence="1">
    <location>
        <begin position="4"/>
        <end position="69"/>
    </location>
</feature>
<dbReference type="InterPro" id="IPR011008">
    <property type="entry name" value="Dimeric_a/b-barrel"/>
</dbReference>
<proteinExistence type="predicted"/>
<keyword evidence="2" id="KW-0503">Monooxygenase</keyword>
<dbReference type="AlphaFoldDB" id="A0A0N7M0V4"/>
<dbReference type="EMBL" id="CYSD01000042">
    <property type="protein sequence ID" value="CUH81513.1"/>
    <property type="molecule type" value="Genomic_DNA"/>
</dbReference>
<dbReference type="Gene3D" id="3.30.70.100">
    <property type="match status" value="1"/>
</dbReference>
<gene>
    <name evidence="2" type="ORF">TRM7557_03462</name>
</gene>
<protein>
    <submittedName>
        <fullName evidence="2">Antibiotic biosynthesis monooxygenase</fullName>
    </submittedName>
</protein>
<organism evidence="2 3">
    <name type="scientific">Tritonibacter multivorans</name>
    <dbReference type="NCBI Taxonomy" id="928856"/>
    <lineage>
        <taxon>Bacteria</taxon>
        <taxon>Pseudomonadati</taxon>
        <taxon>Pseudomonadota</taxon>
        <taxon>Alphaproteobacteria</taxon>
        <taxon>Rhodobacterales</taxon>
        <taxon>Paracoccaceae</taxon>
        <taxon>Tritonibacter</taxon>
    </lineage>
</organism>
<name>A0A0N7M0V4_9RHOB</name>
<dbReference type="SUPFAM" id="SSF54909">
    <property type="entry name" value="Dimeric alpha+beta barrel"/>
    <property type="match status" value="1"/>
</dbReference>
<dbReference type="InterPro" id="IPR007138">
    <property type="entry name" value="ABM_dom"/>
</dbReference>
<dbReference type="GO" id="GO:0004497">
    <property type="term" value="F:monooxygenase activity"/>
    <property type="evidence" value="ECO:0007669"/>
    <property type="project" value="UniProtKB-KW"/>
</dbReference>
<sequence length="113" mass="12662">MPQVVEVTVRPQLEHYGDVVAHIADMIEETKVFPGCLGASMTRDIGSYQIFVTHNWDSIAALDHYLETRASSGDFDFFSRWLMDEPSFKTFAQDDLQDSAEACALTTRVKKGG</sequence>
<keyword evidence="3" id="KW-1185">Reference proteome</keyword>
<dbReference type="Proteomes" id="UP000052022">
    <property type="component" value="Unassembled WGS sequence"/>
</dbReference>
<evidence type="ECO:0000313" key="2">
    <source>
        <dbReference type="EMBL" id="CUH81513.1"/>
    </source>
</evidence>
<keyword evidence="2" id="KW-0560">Oxidoreductase</keyword>
<evidence type="ECO:0000313" key="3">
    <source>
        <dbReference type="Proteomes" id="UP000052022"/>
    </source>
</evidence>
<dbReference type="Pfam" id="PF03992">
    <property type="entry name" value="ABM"/>
    <property type="match status" value="1"/>
</dbReference>